<dbReference type="AlphaFoldDB" id="A0A939P6Y1"/>
<evidence type="ECO:0000256" key="1">
    <source>
        <dbReference type="ARBA" id="ARBA00023015"/>
    </source>
</evidence>
<organism evidence="5 6">
    <name type="scientific">Actinomadura barringtoniae</name>
    <dbReference type="NCBI Taxonomy" id="1427535"/>
    <lineage>
        <taxon>Bacteria</taxon>
        <taxon>Bacillati</taxon>
        <taxon>Actinomycetota</taxon>
        <taxon>Actinomycetes</taxon>
        <taxon>Streptosporangiales</taxon>
        <taxon>Thermomonosporaceae</taxon>
        <taxon>Actinomadura</taxon>
    </lineage>
</organism>
<dbReference type="PANTHER" id="PTHR42756:SF1">
    <property type="entry name" value="TRANSCRIPTIONAL REPRESSOR OF EMRAB OPERON"/>
    <property type="match status" value="1"/>
</dbReference>
<feature type="domain" description="HTH marR-type" evidence="4">
    <location>
        <begin position="21"/>
        <end position="149"/>
    </location>
</feature>
<keyword evidence="1" id="KW-0805">Transcription regulation</keyword>
<dbReference type="InterPro" id="IPR036390">
    <property type="entry name" value="WH_DNA-bd_sf"/>
</dbReference>
<dbReference type="InterPro" id="IPR036388">
    <property type="entry name" value="WH-like_DNA-bd_sf"/>
</dbReference>
<reference evidence="5" key="1">
    <citation type="submission" date="2021-03" db="EMBL/GenBank/DDBJ databases">
        <authorList>
            <person name="Kanchanasin P."/>
            <person name="Saeng-In P."/>
            <person name="Phongsopitanun W."/>
            <person name="Yuki M."/>
            <person name="Kudo T."/>
            <person name="Ohkuma M."/>
            <person name="Tanasupawat S."/>
        </authorList>
    </citation>
    <scope>NUCLEOTIDE SEQUENCE</scope>
    <source>
        <strain evidence="5">GKU 128</strain>
    </source>
</reference>
<dbReference type="SMART" id="SM00347">
    <property type="entry name" value="HTH_MARR"/>
    <property type="match status" value="2"/>
</dbReference>
<dbReference type="PANTHER" id="PTHR42756">
    <property type="entry name" value="TRANSCRIPTIONAL REGULATOR, MARR"/>
    <property type="match status" value="1"/>
</dbReference>
<evidence type="ECO:0000259" key="4">
    <source>
        <dbReference type="PROSITE" id="PS50995"/>
    </source>
</evidence>
<name>A0A939P6Y1_9ACTN</name>
<keyword evidence="3" id="KW-0804">Transcription</keyword>
<protein>
    <submittedName>
        <fullName evidence="5">MarR family transcriptional regulator</fullName>
    </submittedName>
</protein>
<dbReference type="InterPro" id="IPR000835">
    <property type="entry name" value="HTH_MarR-typ"/>
</dbReference>
<keyword evidence="2" id="KW-0238">DNA-binding</keyword>
<dbReference type="EMBL" id="JAGEOJ010000002">
    <property type="protein sequence ID" value="MBO2446563.1"/>
    <property type="molecule type" value="Genomic_DNA"/>
</dbReference>
<dbReference type="Proteomes" id="UP000669179">
    <property type="component" value="Unassembled WGS sequence"/>
</dbReference>
<accession>A0A939P6Y1</accession>
<dbReference type="Pfam" id="PF01047">
    <property type="entry name" value="MarR"/>
    <property type="match status" value="2"/>
</dbReference>
<proteinExistence type="predicted"/>
<dbReference type="RefSeq" id="WP_208254156.1">
    <property type="nucleotide sequence ID" value="NZ_JAGEOJ010000002.1"/>
</dbReference>
<keyword evidence="6" id="KW-1185">Reference proteome</keyword>
<evidence type="ECO:0000256" key="2">
    <source>
        <dbReference type="ARBA" id="ARBA00023125"/>
    </source>
</evidence>
<dbReference type="PRINTS" id="PR00598">
    <property type="entry name" value="HTHMARR"/>
</dbReference>
<sequence length="293" mass="32027">MTTDDDDDFTPPVAPPASALADYLGYLLSRAFKRASACGRAAMPDGRVPRELGVLSVLSERGPISQRKLGEVLGVNRTIMVKLIDGMERGGLVSRERDPDDRRSYRVTPLPAATEALAEMGKAAVHGEAELVSALTPAEHQRLVELLTRLLPDSAEPPERFAGRTGYLLAATHLQLRERGLAEMRVLGIDPRDFGVLAIIAALEPCSQQQVAREMAVSSPAVVGAVHTLHHEGFIERDRKPDDRREHVLRLTAEGRAVLARAREITDRIHAEVAERLTGEGLEELKALLIKII</sequence>
<gene>
    <name evidence="5" type="ORF">J4573_05640</name>
</gene>
<dbReference type="GO" id="GO:0003677">
    <property type="term" value="F:DNA binding"/>
    <property type="evidence" value="ECO:0007669"/>
    <property type="project" value="UniProtKB-KW"/>
</dbReference>
<feature type="domain" description="HTH marR-type" evidence="4">
    <location>
        <begin position="140"/>
        <end position="293"/>
    </location>
</feature>
<evidence type="ECO:0000313" key="5">
    <source>
        <dbReference type="EMBL" id="MBO2446563.1"/>
    </source>
</evidence>
<dbReference type="Gene3D" id="1.10.10.10">
    <property type="entry name" value="Winged helix-like DNA-binding domain superfamily/Winged helix DNA-binding domain"/>
    <property type="match status" value="2"/>
</dbReference>
<dbReference type="GO" id="GO:0003700">
    <property type="term" value="F:DNA-binding transcription factor activity"/>
    <property type="evidence" value="ECO:0007669"/>
    <property type="project" value="InterPro"/>
</dbReference>
<evidence type="ECO:0000313" key="6">
    <source>
        <dbReference type="Proteomes" id="UP000669179"/>
    </source>
</evidence>
<dbReference type="PROSITE" id="PS50995">
    <property type="entry name" value="HTH_MARR_2"/>
    <property type="match status" value="2"/>
</dbReference>
<evidence type="ECO:0000256" key="3">
    <source>
        <dbReference type="ARBA" id="ARBA00023163"/>
    </source>
</evidence>
<comment type="caution">
    <text evidence="5">The sequence shown here is derived from an EMBL/GenBank/DDBJ whole genome shotgun (WGS) entry which is preliminary data.</text>
</comment>
<dbReference type="SUPFAM" id="SSF46785">
    <property type="entry name" value="Winged helix' DNA-binding domain"/>
    <property type="match status" value="2"/>
</dbReference>